<dbReference type="GO" id="GO:0009765">
    <property type="term" value="P:photosynthesis, light harvesting"/>
    <property type="evidence" value="ECO:0007669"/>
    <property type="project" value="InterPro"/>
</dbReference>
<dbReference type="Pfam" id="PF00504">
    <property type="entry name" value="Chloroa_b-bind"/>
    <property type="match status" value="1"/>
</dbReference>
<evidence type="ECO:0000256" key="3">
    <source>
        <dbReference type="ARBA" id="ARBA00005933"/>
    </source>
</evidence>
<evidence type="ECO:0000313" key="10">
    <source>
        <dbReference type="Proteomes" id="UP001165085"/>
    </source>
</evidence>
<feature type="binding site" evidence="7">
    <location>
        <position position="147"/>
    </location>
    <ligand>
        <name>chlorophyll a</name>
        <dbReference type="ChEBI" id="CHEBI:58416"/>
        <label>1</label>
    </ligand>
</feature>
<feature type="chain" id="PRO_5040868238" evidence="8">
    <location>
        <begin position="18"/>
        <end position="266"/>
    </location>
</feature>
<organism evidence="9 10">
    <name type="scientific">Triparma strigata</name>
    <dbReference type="NCBI Taxonomy" id="1606541"/>
    <lineage>
        <taxon>Eukaryota</taxon>
        <taxon>Sar</taxon>
        <taxon>Stramenopiles</taxon>
        <taxon>Ochrophyta</taxon>
        <taxon>Bolidophyceae</taxon>
        <taxon>Parmales</taxon>
        <taxon>Triparmaceae</taxon>
        <taxon>Triparma</taxon>
    </lineage>
</organism>
<keyword evidence="8" id="KW-0732">Signal</keyword>
<feature type="binding site" evidence="7">
    <location>
        <position position="104"/>
    </location>
    <ligand>
        <name>chlorophyll a</name>
        <dbReference type="ChEBI" id="CHEBI:58416"/>
        <label>1</label>
    </ligand>
</feature>
<feature type="binding site" evidence="7">
    <location>
        <position position="209"/>
    </location>
    <ligand>
        <name>chlorophyll a</name>
        <dbReference type="ChEBI" id="CHEBI:58416"/>
        <label>1</label>
    </ligand>
</feature>
<keyword evidence="4" id="KW-0150">Chloroplast</keyword>
<keyword evidence="5" id="KW-0602">Photosynthesis</keyword>
<evidence type="ECO:0000313" key="9">
    <source>
        <dbReference type="EMBL" id="GMI00586.1"/>
    </source>
</evidence>
<feature type="binding site" evidence="7">
    <location>
        <position position="107"/>
    </location>
    <ligand>
        <name>chlorophyll b</name>
        <dbReference type="ChEBI" id="CHEBI:61721"/>
        <label>2</label>
    </ligand>
</feature>
<keyword evidence="6" id="KW-0934">Plastid</keyword>
<keyword evidence="10" id="KW-1185">Reference proteome</keyword>
<comment type="function">
    <text evidence="1">The light-harvesting complex (LHC) functions as a light receptor, it captures and delivers excitation energy to photosystems with which it is closely associated. Energy is transferred from the carotenoid and chlorophyll C (or B) to chlorophyll A and the photosynthetic reaction centers where it is used to synthesize ATP and reducing power.</text>
</comment>
<evidence type="ECO:0000256" key="5">
    <source>
        <dbReference type="ARBA" id="ARBA00022531"/>
    </source>
</evidence>
<keyword evidence="7" id="KW-0157">Chromophore</keyword>
<feature type="binding site" evidence="7">
    <location>
        <position position="210"/>
    </location>
    <ligand>
        <name>chlorophyll a</name>
        <dbReference type="ChEBI" id="CHEBI:58416"/>
        <label>1</label>
    </ligand>
</feature>
<evidence type="ECO:0000256" key="1">
    <source>
        <dbReference type="ARBA" id="ARBA00004022"/>
    </source>
</evidence>
<gene>
    <name evidence="9" type="ORF">TrST_g8125</name>
</gene>
<reference evidence="10" key="1">
    <citation type="journal article" date="2023" name="Commun. Biol.">
        <title>Genome analysis of Parmales, the sister group of diatoms, reveals the evolutionary specialization of diatoms from phago-mixotrophs to photoautotrophs.</title>
        <authorList>
            <person name="Ban H."/>
            <person name="Sato S."/>
            <person name="Yoshikawa S."/>
            <person name="Yamada K."/>
            <person name="Nakamura Y."/>
            <person name="Ichinomiya M."/>
            <person name="Sato N."/>
            <person name="Blanc-Mathieu R."/>
            <person name="Endo H."/>
            <person name="Kuwata A."/>
            <person name="Ogata H."/>
        </authorList>
    </citation>
    <scope>NUCLEOTIDE SEQUENCE [LARGE SCALE GENOMIC DNA]</scope>
    <source>
        <strain evidence="10">NIES 3701</strain>
    </source>
</reference>
<feature type="signal peptide" evidence="8">
    <location>
        <begin position="1"/>
        <end position="17"/>
    </location>
</feature>
<dbReference type="AlphaFoldDB" id="A0A9W7C9M6"/>
<dbReference type="InterPro" id="IPR022796">
    <property type="entry name" value="Chloroa_b-bind"/>
</dbReference>
<evidence type="ECO:0000256" key="8">
    <source>
        <dbReference type="SAM" id="SignalP"/>
    </source>
</evidence>
<evidence type="ECO:0000256" key="4">
    <source>
        <dbReference type="ARBA" id="ARBA00022528"/>
    </source>
</evidence>
<protein>
    <submittedName>
        <fullName evidence="9">Uncharacterized protein</fullName>
    </submittedName>
</protein>
<dbReference type="OrthoDB" id="423598at2759"/>
<dbReference type="EMBL" id="BRXY01000570">
    <property type="protein sequence ID" value="GMI00586.1"/>
    <property type="molecule type" value="Genomic_DNA"/>
</dbReference>
<dbReference type="GO" id="GO:0009507">
    <property type="term" value="C:chloroplast"/>
    <property type="evidence" value="ECO:0007669"/>
    <property type="project" value="UniProtKB-SubCell"/>
</dbReference>
<dbReference type="GO" id="GO:0016168">
    <property type="term" value="F:chlorophyll binding"/>
    <property type="evidence" value="ECO:0007669"/>
    <property type="project" value="UniProtKB-KW"/>
</dbReference>
<dbReference type="PANTHER" id="PTHR21649">
    <property type="entry name" value="CHLOROPHYLL A/B BINDING PROTEIN"/>
    <property type="match status" value="1"/>
</dbReference>
<comment type="subcellular location">
    <subcellularLocation>
        <location evidence="2">Plastid</location>
        <location evidence="2">Chloroplast</location>
    </subcellularLocation>
</comment>
<dbReference type="InterPro" id="IPR001344">
    <property type="entry name" value="Chloro_AB-bd_pln"/>
</dbReference>
<evidence type="ECO:0000256" key="7">
    <source>
        <dbReference type="PIRSR" id="PIRSR601344-1"/>
    </source>
</evidence>
<feature type="binding site" evidence="7">
    <location>
        <position position="213"/>
    </location>
    <ligand>
        <name>chlorophyll a</name>
        <dbReference type="ChEBI" id="CHEBI:58416"/>
        <label>1</label>
    </ligand>
</feature>
<proteinExistence type="inferred from homology"/>
<sequence length="266" mass="28327">MKFSIAIVLATAATTAAFSPSFAAPKTFALRSTEESTVIDNVVGAEEVVAPVEPPKLVLPMKSQALPFMDRPLALDGSMAGDVGFDPLGLAGDSATLLKMREAEIKHARLAMLAAAGWPISELMDKSLAKVFGMQPLVDGADRVPSLLNGGLGKVSPVYWGVIIGLAAAIDLYGMSRKSSDGYTPGDLGFDPLGLYPFSPEDRKEMQLKEIKNGRLAMLAIFGFAVQEATSKVGVIDETPFFFKPITQTLGPYMDHLTNSGYINPN</sequence>
<feature type="binding site" evidence="7">
    <location>
        <position position="215"/>
    </location>
    <ligand>
        <name>chlorophyll a</name>
        <dbReference type="ChEBI" id="CHEBI:58416"/>
        <label>1</label>
    </ligand>
</feature>
<dbReference type="SUPFAM" id="SSF103511">
    <property type="entry name" value="Chlorophyll a-b binding protein"/>
    <property type="match status" value="1"/>
</dbReference>
<evidence type="ECO:0000256" key="2">
    <source>
        <dbReference type="ARBA" id="ARBA00004229"/>
    </source>
</evidence>
<feature type="binding site" evidence="7">
    <location>
        <position position="227"/>
    </location>
    <ligand>
        <name>chlorophyll a</name>
        <dbReference type="ChEBI" id="CHEBI:58416"/>
        <label>1</label>
    </ligand>
</feature>
<comment type="similarity">
    <text evidence="3">Belongs to the fucoxanthin chlorophyll protein family.</text>
</comment>
<name>A0A9W7C9M6_9STRA</name>
<dbReference type="Proteomes" id="UP001165085">
    <property type="component" value="Unassembled WGS sequence"/>
</dbReference>
<evidence type="ECO:0000256" key="6">
    <source>
        <dbReference type="ARBA" id="ARBA00022640"/>
    </source>
</evidence>
<dbReference type="Gene3D" id="1.10.3460.10">
    <property type="entry name" value="Chlorophyll a/b binding protein domain"/>
    <property type="match status" value="1"/>
</dbReference>
<feature type="binding site" description="axial binding residue" evidence="7">
    <location>
        <position position="109"/>
    </location>
    <ligand>
        <name>chlorophyll b</name>
        <dbReference type="ChEBI" id="CHEBI:61721"/>
        <label>1</label>
    </ligand>
    <ligandPart>
        <name>Mg</name>
        <dbReference type="ChEBI" id="CHEBI:25107"/>
    </ligandPart>
</feature>
<keyword evidence="7" id="KW-0148">Chlorophyll</keyword>
<accession>A0A9W7C9M6</accession>
<comment type="caution">
    <text evidence="9">The sequence shown here is derived from an EMBL/GenBank/DDBJ whole genome shotgun (WGS) entry which is preliminary data.</text>
</comment>
<dbReference type="GO" id="GO:0016020">
    <property type="term" value="C:membrane"/>
    <property type="evidence" value="ECO:0007669"/>
    <property type="project" value="InterPro"/>
</dbReference>